<dbReference type="OrthoDB" id="6398367at2"/>
<dbReference type="InterPro" id="IPR013766">
    <property type="entry name" value="Thioredoxin_domain"/>
</dbReference>
<keyword evidence="4" id="KW-1185">Reference proteome</keyword>
<evidence type="ECO:0000313" key="4">
    <source>
        <dbReference type="Proteomes" id="UP000240912"/>
    </source>
</evidence>
<organism evidence="3 4">
    <name type="scientific">Pedobacter yulinensis</name>
    <dbReference type="NCBI Taxonomy" id="2126353"/>
    <lineage>
        <taxon>Bacteria</taxon>
        <taxon>Pseudomonadati</taxon>
        <taxon>Bacteroidota</taxon>
        <taxon>Sphingobacteriia</taxon>
        <taxon>Sphingobacteriales</taxon>
        <taxon>Sphingobacteriaceae</taxon>
        <taxon>Pedobacter</taxon>
    </lineage>
</organism>
<gene>
    <name evidence="3" type="ORF">C7T94_15180</name>
</gene>
<evidence type="ECO:0000256" key="1">
    <source>
        <dbReference type="SAM" id="SignalP"/>
    </source>
</evidence>
<dbReference type="PROSITE" id="PS51352">
    <property type="entry name" value="THIOREDOXIN_2"/>
    <property type="match status" value="1"/>
</dbReference>
<dbReference type="EMBL" id="PYLS01000006">
    <property type="protein sequence ID" value="PST82144.1"/>
    <property type="molecule type" value="Genomic_DNA"/>
</dbReference>
<dbReference type="RefSeq" id="WP_107216266.1">
    <property type="nucleotide sequence ID" value="NZ_KZ686270.1"/>
</dbReference>
<protein>
    <submittedName>
        <fullName evidence="3">Thioredoxin</fullName>
    </submittedName>
</protein>
<feature type="chain" id="PRO_5015430551" evidence="1">
    <location>
        <begin position="19"/>
        <end position="172"/>
    </location>
</feature>
<comment type="caution">
    <text evidence="3">The sequence shown here is derived from an EMBL/GenBank/DDBJ whole genome shotgun (WGS) entry which is preliminary data.</text>
</comment>
<evidence type="ECO:0000313" key="3">
    <source>
        <dbReference type="EMBL" id="PST82144.1"/>
    </source>
</evidence>
<evidence type="ECO:0000259" key="2">
    <source>
        <dbReference type="PROSITE" id="PS51352"/>
    </source>
</evidence>
<keyword evidence="1" id="KW-0732">Signal</keyword>
<sequence>MKASLFLILSLFTMTASAQKLNKTMHDKTRDKDVLINQCDRAGLIAFPEFKEMYDAVYPSYAPDSATTPELKRALSAGQHITIVLGTWCGDSKLQVPHFLKVLDEAGFPQKSVSFIAVDGNKKAENGLIDKLAIERVPTFIVTDKAGAELGRIIEHPKQTLEKDLLAIVQKN</sequence>
<name>A0A2T3HI73_9SPHI</name>
<dbReference type="AlphaFoldDB" id="A0A2T3HI73"/>
<dbReference type="Proteomes" id="UP000240912">
    <property type="component" value="Unassembled WGS sequence"/>
</dbReference>
<dbReference type="Gene3D" id="3.40.30.10">
    <property type="entry name" value="Glutaredoxin"/>
    <property type="match status" value="1"/>
</dbReference>
<dbReference type="Pfam" id="PF14595">
    <property type="entry name" value="Thioredoxin_9"/>
    <property type="match status" value="1"/>
</dbReference>
<dbReference type="CDD" id="cd02947">
    <property type="entry name" value="TRX_family"/>
    <property type="match status" value="1"/>
</dbReference>
<feature type="signal peptide" evidence="1">
    <location>
        <begin position="1"/>
        <end position="18"/>
    </location>
</feature>
<proteinExistence type="predicted"/>
<accession>A0A2T3HI73</accession>
<dbReference type="SUPFAM" id="SSF52833">
    <property type="entry name" value="Thioredoxin-like"/>
    <property type="match status" value="1"/>
</dbReference>
<feature type="domain" description="Thioredoxin" evidence="2">
    <location>
        <begin position="41"/>
        <end position="172"/>
    </location>
</feature>
<dbReference type="InterPro" id="IPR036249">
    <property type="entry name" value="Thioredoxin-like_sf"/>
</dbReference>
<reference evidence="3 4" key="1">
    <citation type="submission" date="2018-03" db="EMBL/GenBank/DDBJ databases">
        <authorList>
            <person name="Keele B.F."/>
        </authorList>
    </citation>
    <scope>NUCLEOTIDE SEQUENCE [LARGE SCALE GENOMIC DNA]</scope>
    <source>
        <strain evidence="3 4">YL28-9</strain>
    </source>
</reference>